<dbReference type="GO" id="GO:0005886">
    <property type="term" value="C:plasma membrane"/>
    <property type="evidence" value="ECO:0007669"/>
    <property type="project" value="UniProtKB-SubCell"/>
</dbReference>
<dbReference type="GO" id="GO:0008360">
    <property type="term" value="P:regulation of cell shape"/>
    <property type="evidence" value="ECO:0007669"/>
    <property type="project" value="UniProtKB-KW"/>
</dbReference>
<proteinExistence type="predicted"/>
<comment type="caution">
    <text evidence="17">The sequence shown here is derived from an EMBL/GenBank/DDBJ whole genome shotgun (WGS) entry which is preliminary data.</text>
</comment>
<dbReference type="InterPro" id="IPR012338">
    <property type="entry name" value="Beta-lactam/transpept-like"/>
</dbReference>
<accession>A0A1E5IHT4</accession>
<feature type="transmembrane region" description="Helical" evidence="14">
    <location>
        <begin position="20"/>
        <end position="38"/>
    </location>
</feature>
<dbReference type="Gene3D" id="3.30.1390.30">
    <property type="entry name" value="Penicillin-binding protein 2a, domain 3"/>
    <property type="match status" value="1"/>
</dbReference>
<evidence type="ECO:0000313" key="17">
    <source>
        <dbReference type="EMBL" id="OEG70047.1"/>
    </source>
</evidence>
<evidence type="ECO:0000256" key="5">
    <source>
        <dbReference type="ARBA" id="ARBA00022645"/>
    </source>
</evidence>
<reference evidence="17 18" key="1">
    <citation type="submission" date="2015-11" db="EMBL/GenBank/DDBJ databases">
        <title>Evidence for parallel genomic evolution in an endosymbiosis of termite gut flagellates.</title>
        <authorList>
            <person name="Zheng H."/>
        </authorList>
    </citation>
    <scope>NUCLEOTIDE SEQUENCE [LARGE SCALE GENOMIC DNA]</scope>
    <source>
        <strain evidence="17 18">CET450</strain>
    </source>
</reference>
<evidence type="ECO:0000256" key="8">
    <source>
        <dbReference type="ARBA" id="ARBA00022801"/>
    </source>
</evidence>
<evidence type="ECO:0008006" key="19">
    <source>
        <dbReference type="Google" id="ProtNLM"/>
    </source>
</evidence>
<evidence type="ECO:0000256" key="14">
    <source>
        <dbReference type="SAM" id="Phobius"/>
    </source>
</evidence>
<evidence type="ECO:0000256" key="6">
    <source>
        <dbReference type="ARBA" id="ARBA00022670"/>
    </source>
</evidence>
<keyword evidence="4" id="KW-0997">Cell inner membrane</keyword>
<evidence type="ECO:0000256" key="12">
    <source>
        <dbReference type="ARBA" id="ARBA00023136"/>
    </source>
</evidence>
<evidence type="ECO:0000256" key="2">
    <source>
        <dbReference type="ARBA" id="ARBA00004236"/>
    </source>
</evidence>
<keyword evidence="9" id="KW-0133">Cell shape</keyword>
<feature type="domain" description="Penicillin-binding protein dimerisation" evidence="16">
    <location>
        <begin position="62"/>
        <end position="226"/>
    </location>
</feature>
<dbReference type="SUPFAM" id="SSF56601">
    <property type="entry name" value="beta-lactamase/transpeptidase-like"/>
    <property type="match status" value="1"/>
</dbReference>
<dbReference type="NCBIfam" id="TIGR03423">
    <property type="entry name" value="pbp2_mrdA"/>
    <property type="match status" value="1"/>
</dbReference>
<evidence type="ECO:0000256" key="9">
    <source>
        <dbReference type="ARBA" id="ARBA00022960"/>
    </source>
</evidence>
<dbReference type="GO" id="GO:0071555">
    <property type="term" value="P:cell wall organization"/>
    <property type="evidence" value="ECO:0007669"/>
    <property type="project" value="UniProtKB-KW"/>
</dbReference>
<evidence type="ECO:0000256" key="11">
    <source>
        <dbReference type="ARBA" id="ARBA00022989"/>
    </source>
</evidence>
<keyword evidence="5" id="KW-0121">Carboxypeptidase</keyword>
<name>A0A1E5IHT4_ENDTX</name>
<dbReference type="PANTHER" id="PTHR30627">
    <property type="entry name" value="PEPTIDOGLYCAN D,D-TRANSPEPTIDASE"/>
    <property type="match status" value="1"/>
</dbReference>
<dbReference type="GO" id="GO:0006508">
    <property type="term" value="P:proteolysis"/>
    <property type="evidence" value="ECO:0007669"/>
    <property type="project" value="UniProtKB-KW"/>
</dbReference>
<dbReference type="FunFam" id="3.40.710.10:FF:000024">
    <property type="entry name" value="Penicillin-binding protein 2"/>
    <property type="match status" value="1"/>
</dbReference>
<evidence type="ECO:0000259" key="16">
    <source>
        <dbReference type="Pfam" id="PF03717"/>
    </source>
</evidence>
<sequence>MVWQKEDKYAYEAFLKKHKLILVFFIFLFICLSMRLFYLQIVMGRSYREVSEQQRIHNTYEHAPRGIIYSADNAVLAANEFSYVALFYPSERRWTMPDESIRELNKILGRNIKFTANKNWRYDTFVKLADNITIEEMFKIKEKELILKDISIIKKPRRIYYYPEVASHIIGYISEMRADEIEELLEQGYKIGDYIGRGGIEQSYNKYLHGKDGGWQTEVNAKGYKVKAFKYVPPEIGASVYSMVDLKLQKAAYDALKNSNTGRGAAVVLDTKTGAVKTLVSCPGFDANKTGTKDFGIYLKDKKLPFFNRSLQALYPPGSIFKIITFAAAVELLNVDTEKTIRCDGSFELGNRRYSCWYKPGHGEMNLISATAQSCNIYFYQLGLKLGIKNLEKYAKKFYLGQKTEIDLPNEKRGFVPGPEWKKLKSKVSWLQGDTVILAIGQGALLVTTLQMAYIMSAIANKGIYHKPYIVDRVVDFNGNEVYKHVLECVGRTDLFDRTWDLLHKALLEAVENGTGRRSRLSGIKIAGKTGTAQNPHGKDHAWFISYAPADSPEIAIAVIVENGGSGGLNAVPVGRKIYEAYFNVESEKEEQQ</sequence>
<keyword evidence="11 14" id="KW-1133">Transmembrane helix</keyword>
<dbReference type="GO" id="GO:0071972">
    <property type="term" value="F:peptidoglycan L,D-transpeptidase activity"/>
    <property type="evidence" value="ECO:0007669"/>
    <property type="project" value="TreeGrafter"/>
</dbReference>
<dbReference type="GO" id="GO:0009002">
    <property type="term" value="F:serine-type D-Ala-D-Ala carboxypeptidase activity"/>
    <property type="evidence" value="ECO:0007669"/>
    <property type="project" value="InterPro"/>
</dbReference>
<keyword evidence="13" id="KW-0961">Cell wall biogenesis/degradation</keyword>
<dbReference type="EMBL" id="LNVX01000479">
    <property type="protein sequence ID" value="OEG70047.1"/>
    <property type="molecule type" value="Genomic_DNA"/>
</dbReference>
<evidence type="ECO:0000259" key="15">
    <source>
        <dbReference type="Pfam" id="PF00905"/>
    </source>
</evidence>
<keyword evidence="10" id="KW-0573">Peptidoglycan synthesis</keyword>
<dbReference type="SUPFAM" id="SSF56519">
    <property type="entry name" value="Penicillin binding protein dimerisation domain"/>
    <property type="match status" value="1"/>
</dbReference>
<organism evidence="17 18">
    <name type="scientific">Endomicrobium trichonymphae</name>
    <dbReference type="NCBI Taxonomy" id="1408204"/>
    <lineage>
        <taxon>Bacteria</taxon>
        <taxon>Pseudomonadati</taxon>
        <taxon>Elusimicrobiota</taxon>
        <taxon>Endomicrobiia</taxon>
        <taxon>Endomicrobiales</taxon>
        <taxon>Endomicrobiaceae</taxon>
        <taxon>Candidatus Endomicrobiellum</taxon>
    </lineage>
</organism>
<keyword evidence="3" id="KW-1003">Cell membrane</keyword>
<dbReference type="PANTHER" id="PTHR30627:SF2">
    <property type="entry name" value="PEPTIDOGLYCAN D,D-TRANSPEPTIDASE MRDA"/>
    <property type="match status" value="1"/>
</dbReference>
<dbReference type="Pfam" id="PF00905">
    <property type="entry name" value="Transpeptidase"/>
    <property type="match status" value="1"/>
</dbReference>
<dbReference type="InterPro" id="IPR001460">
    <property type="entry name" value="PCN-bd_Tpept"/>
</dbReference>
<evidence type="ECO:0000256" key="10">
    <source>
        <dbReference type="ARBA" id="ARBA00022984"/>
    </source>
</evidence>
<keyword evidence="8" id="KW-0378">Hydrolase</keyword>
<dbReference type="Gene3D" id="3.40.710.10">
    <property type="entry name" value="DD-peptidase/beta-lactamase superfamily"/>
    <property type="match status" value="1"/>
</dbReference>
<dbReference type="AlphaFoldDB" id="A0A1E5IHT4"/>
<dbReference type="InterPro" id="IPR017790">
    <property type="entry name" value="Penicillin-binding_protein_2"/>
</dbReference>
<evidence type="ECO:0000256" key="4">
    <source>
        <dbReference type="ARBA" id="ARBA00022519"/>
    </source>
</evidence>
<keyword evidence="18" id="KW-1185">Reference proteome</keyword>
<evidence type="ECO:0000313" key="18">
    <source>
        <dbReference type="Proteomes" id="UP000095237"/>
    </source>
</evidence>
<keyword evidence="6" id="KW-0645">Protease</keyword>
<protein>
    <recommendedName>
        <fullName evidence="19">Penicillin-binding protein 2</fullName>
    </recommendedName>
</protein>
<dbReference type="GO" id="GO:0009252">
    <property type="term" value="P:peptidoglycan biosynthetic process"/>
    <property type="evidence" value="ECO:0007669"/>
    <property type="project" value="UniProtKB-KW"/>
</dbReference>
<evidence type="ECO:0000256" key="1">
    <source>
        <dbReference type="ARBA" id="ARBA00004167"/>
    </source>
</evidence>
<dbReference type="Proteomes" id="UP000095237">
    <property type="component" value="Unassembled WGS sequence"/>
</dbReference>
<dbReference type="Pfam" id="PF03717">
    <property type="entry name" value="PBP_dimer"/>
    <property type="match status" value="1"/>
</dbReference>
<evidence type="ECO:0000256" key="3">
    <source>
        <dbReference type="ARBA" id="ARBA00022475"/>
    </source>
</evidence>
<evidence type="ECO:0000256" key="13">
    <source>
        <dbReference type="ARBA" id="ARBA00023316"/>
    </source>
</evidence>
<dbReference type="Gene3D" id="3.90.1310.10">
    <property type="entry name" value="Penicillin-binding protein 2a (Domain 2)"/>
    <property type="match status" value="1"/>
</dbReference>
<evidence type="ECO:0000256" key="7">
    <source>
        <dbReference type="ARBA" id="ARBA00022692"/>
    </source>
</evidence>
<keyword evidence="7 14" id="KW-0812">Transmembrane</keyword>
<feature type="domain" description="Penicillin-binding protein transpeptidase" evidence="15">
    <location>
        <begin position="264"/>
        <end position="580"/>
    </location>
</feature>
<dbReference type="InterPro" id="IPR005311">
    <property type="entry name" value="PBP_dimer"/>
</dbReference>
<dbReference type="InterPro" id="IPR050515">
    <property type="entry name" value="Beta-lactam/transpept"/>
</dbReference>
<dbReference type="InterPro" id="IPR036138">
    <property type="entry name" value="PBP_dimer_sf"/>
</dbReference>
<gene>
    <name evidence="17" type="ORF">ATZ36_01495</name>
</gene>
<keyword evidence="12 14" id="KW-0472">Membrane</keyword>
<comment type="subcellular location">
    <subcellularLocation>
        <location evidence="2">Cell membrane</location>
    </subcellularLocation>
    <subcellularLocation>
        <location evidence="1">Membrane</location>
        <topology evidence="1">Single-pass membrane protein</topology>
    </subcellularLocation>
</comment>
<dbReference type="GO" id="GO:0008658">
    <property type="term" value="F:penicillin binding"/>
    <property type="evidence" value="ECO:0007669"/>
    <property type="project" value="InterPro"/>
</dbReference>